<dbReference type="GO" id="GO:0005634">
    <property type="term" value="C:nucleus"/>
    <property type="evidence" value="ECO:0007669"/>
    <property type="project" value="TreeGrafter"/>
</dbReference>
<dbReference type="PROSITE" id="PS50249">
    <property type="entry name" value="MPN"/>
    <property type="match status" value="1"/>
</dbReference>
<evidence type="ECO:0000313" key="4">
    <source>
        <dbReference type="EMBL" id="CAE0472491.1"/>
    </source>
</evidence>
<accession>A0A7S3VCP6</accession>
<dbReference type="InterPro" id="IPR037518">
    <property type="entry name" value="MPN"/>
</dbReference>
<dbReference type="GO" id="GO:0043130">
    <property type="term" value="F:ubiquitin binding"/>
    <property type="evidence" value="ECO:0007669"/>
    <property type="project" value="TreeGrafter"/>
</dbReference>
<reference evidence="4" key="1">
    <citation type="submission" date="2021-01" db="EMBL/GenBank/DDBJ databases">
        <authorList>
            <person name="Corre E."/>
            <person name="Pelletier E."/>
            <person name="Niang G."/>
            <person name="Scheremetjew M."/>
            <person name="Finn R."/>
            <person name="Kale V."/>
            <person name="Holt S."/>
            <person name="Cochrane G."/>
            <person name="Meng A."/>
            <person name="Brown T."/>
            <person name="Cohen L."/>
        </authorList>
    </citation>
    <scope>NUCLEOTIDE SEQUENCE</scope>
    <source>
        <strain evidence="4">MM31A-1</strain>
    </source>
</reference>
<gene>
    <name evidence="4" type="ORF">CDEB00056_LOCUS17344</name>
</gene>
<feature type="compositionally biased region" description="Low complexity" evidence="2">
    <location>
        <begin position="98"/>
        <end position="116"/>
    </location>
</feature>
<feature type="region of interest" description="Disordered" evidence="2">
    <location>
        <begin position="82"/>
        <end position="122"/>
    </location>
</feature>
<dbReference type="Pfam" id="PF05021">
    <property type="entry name" value="NPL4"/>
    <property type="match status" value="1"/>
</dbReference>
<dbReference type="GO" id="GO:0031625">
    <property type="term" value="F:ubiquitin protein ligase binding"/>
    <property type="evidence" value="ECO:0007669"/>
    <property type="project" value="TreeGrafter"/>
</dbReference>
<evidence type="ECO:0000256" key="2">
    <source>
        <dbReference type="SAM" id="MobiDB-lite"/>
    </source>
</evidence>
<feature type="compositionally biased region" description="Gly residues" evidence="2">
    <location>
        <begin position="85"/>
        <end position="97"/>
    </location>
</feature>
<dbReference type="InterPro" id="IPR024682">
    <property type="entry name" value="Npl4_Ub-like_dom"/>
</dbReference>
<dbReference type="CDD" id="cd08061">
    <property type="entry name" value="MPN_NPL4"/>
    <property type="match status" value="1"/>
</dbReference>
<dbReference type="AlphaFoldDB" id="A0A7S3VCP6"/>
<evidence type="ECO:0000259" key="3">
    <source>
        <dbReference type="PROSITE" id="PS50249"/>
    </source>
</evidence>
<name>A0A7S3VCP6_9STRA</name>
<sequence length="509" mass="56762">MIVRIRTNIGQWRVEKVSPSSTPNDILSEIKETRPHVEFQHNLSFDPACTKPLEMNQTLKDQKISHGSMIYCKVDPSSAATNTGPGAGNGNGNGNGVNGAADANSDSNDGNGNGNSDPKHMKRVIRPDGSIELVHDPNAATADHAFRKGMMPLRDMKMKWTLQEFVDMDNQFVFKIEAQKERWIGEGGVSVDMESANHFQSYLRTFAFQRQRFGYLYGKFVDVPEDEDEKNKLPQKETLFGTELPDSEIKHFAKNQQVLVEAIYEPPQECDPNAPEGFVALDDPMEEQVEAVASLLGLRKVGWIFGHPPREKGFQMSSAEIVMAAELQIECAEDVAQTPFVTVKVTVADDGNVSMEAFQVSKQCMEMVAEEALVVGENPGFCYVSDTFTAIQEGKESRTIENNFFLTVVPINQHATETFVSEFPKANRDHDTRQQSHDEMKKQLSKSGSAGWTFIDLLADFNLLIYLTKFLDIETDIPKICRSIVNRDIPLEEGYKLIIASMAGLDGAY</sequence>
<feature type="domain" description="MPN" evidence="3">
    <location>
        <begin position="188"/>
        <end position="364"/>
    </location>
</feature>
<dbReference type="EMBL" id="HBIO01022562">
    <property type="protein sequence ID" value="CAE0472491.1"/>
    <property type="molecule type" value="Transcribed_RNA"/>
</dbReference>
<dbReference type="InterPro" id="IPR016563">
    <property type="entry name" value="Npl4"/>
</dbReference>
<dbReference type="Gene3D" id="3.40.140.10">
    <property type="entry name" value="Cytidine Deaminase, domain 2"/>
    <property type="match status" value="1"/>
</dbReference>
<comment type="similarity">
    <text evidence="1">Belongs to the NPL4 family.</text>
</comment>
<dbReference type="PANTHER" id="PTHR12710">
    <property type="entry name" value="NUCLEAR PROTEIN LOCALIZATION 4"/>
    <property type="match status" value="1"/>
</dbReference>
<dbReference type="InterPro" id="IPR029071">
    <property type="entry name" value="Ubiquitin-like_domsf"/>
</dbReference>
<organism evidence="4">
    <name type="scientific">Chaetoceros debilis</name>
    <dbReference type="NCBI Taxonomy" id="122233"/>
    <lineage>
        <taxon>Eukaryota</taxon>
        <taxon>Sar</taxon>
        <taxon>Stramenopiles</taxon>
        <taxon>Ochrophyta</taxon>
        <taxon>Bacillariophyta</taxon>
        <taxon>Coscinodiscophyceae</taxon>
        <taxon>Chaetocerotophycidae</taxon>
        <taxon>Chaetocerotales</taxon>
        <taxon>Chaetocerotaceae</taxon>
        <taxon>Chaetoceros</taxon>
    </lineage>
</organism>
<dbReference type="Gene3D" id="3.10.20.90">
    <property type="entry name" value="Phosphatidylinositol 3-kinase Catalytic Subunit, Chain A, domain 1"/>
    <property type="match status" value="1"/>
</dbReference>
<protein>
    <recommendedName>
        <fullName evidence="3">MPN domain-containing protein</fullName>
    </recommendedName>
</protein>
<proteinExistence type="inferred from homology"/>
<dbReference type="SUPFAM" id="SSF54236">
    <property type="entry name" value="Ubiquitin-like"/>
    <property type="match status" value="1"/>
</dbReference>
<dbReference type="InterPro" id="IPR007717">
    <property type="entry name" value="NPL4_C"/>
</dbReference>
<evidence type="ECO:0000256" key="1">
    <source>
        <dbReference type="ARBA" id="ARBA00011025"/>
    </source>
</evidence>
<dbReference type="PANTHER" id="PTHR12710:SF0">
    <property type="entry name" value="NUCLEAR PROTEIN LOCALIZATION PROTEIN 4 HOMOLOG"/>
    <property type="match status" value="1"/>
</dbReference>
<dbReference type="Pfam" id="PF11543">
    <property type="entry name" value="UN_NPL4"/>
    <property type="match status" value="1"/>
</dbReference>
<dbReference type="GO" id="GO:0006511">
    <property type="term" value="P:ubiquitin-dependent protein catabolic process"/>
    <property type="evidence" value="ECO:0007669"/>
    <property type="project" value="InterPro"/>
</dbReference>